<dbReference type="AlphaFoldDB" id="B3ETA4"/>
<feature type="compositionally biased region" description="Acidic residues" evidence="1">
    <location>
        <begin position="20"/>
        <end position="33"/>
    </location>
</feature>
<dbReference type="Proteomes" id="UP000001227">
    <property type="component" value="Chromosome"/>
</dbReference>
<name>B3ETA4_AMOA5</name>
<dbReference type="KEGG" id="aas:Aasi_1115"/>
<evidence type="ECO:0008006" key="4">
    <source>
        <dbReference type="Google" id="ProtNLM"/>
    </source>
</evidence>
<accession>B3ETA4</accession>
<dbReference type="STRING" id="452471.Aasi_1115"/>
<dbReference type="RefSeq" id="WP_012473213.1">
    <property type="nucleotide sequence ID" value="NC_010830.1"/>
</dbReference>
<evidence type="ECO:0000256" key="1">
    <source>
        <dbReference type="SAM" id="MobiDB-lite"/>
    </source>
</evidence>
<dbReference type="eggNOG" id="COG0790">
    <property type="taxonomic scope" value="Bacteria"/>
</dbReference>
<protein>
    <recommendedName>
        <fullName evidence="4">Sel1 domain protein repeat-containing protein</fullName>
    </recommendedName>
</protein>
<dbReference type="InterPro" id="IPR011990">
    <property type="entry name" value="TPR-like_helical_dom_sf"/>
</dbReference>
<organism evidence="2 3">
    <name type="scientific">Amoebophilus asiaticus (strain 5a2)</name>
    <dbReference type="NCBI Taxonomy" id="452471"/>
    <lineage>
        <taxon>Bacteria</taxon>
        <taxon>Pseudomonadati</taxon>
        <taxon>Bacteroidota</taxon>
        <taxon>Cytophagia</taxon>
        <taxon>Cytophagales</taxon>
        <taxon>Amoebophilaceae</taxon>
        <taxon>Candidatus Amoebophilus</taxon>
    </lineage>
</organism>
<sequence>MQRDEEDEEKYVEDYKNEDTDGSDEEDFDDGGYEEAQKQQGSKETQDNNIRLNDLPDEDSLEVYQGLLKFAMEGEAEAEFRLGQRAYESWKKGGQKESAYNEALEWLEKAKKQGHETAIALLQQLDPSMVVE</sequence>
<dbReference type="OrthoDB" id="6691782at2"/>
<dbReference type="Gene3D" id="1.25.40.10">
    <property type="entry name" value="Tetratricopeptide repeat domain"/>
    <property type="match status" value="1"/>
</dbReference>
<feature type="region of interest" description="Disordered" evidence="1">
    <location>
        <begin position="1"/>
        <end position="57"/>
    </location>
</feature>
<feature type="compositionally biased region" description="Acidic residues" evidence="1">
    <location>
        <begin position="1"/>
        <end position="11"/>
    </location>
</feature>
<gene>
    <name evidence="2" type="ordered locus">Aasi_1115</name>
</gene>
<evidence type="ECO:0000313" key="2">
    <source>
        <dbReference type="EMBL" id="ACE06456.1"/>
    </source>
</evidence>
<reference evidence="2 3" key="1">
    <citation type="journal article" date="2010" name="J. Bacteriol.">
        <title>The genome of the amoeba symbiont 'Candidatus Amoebophilus asiaticus' reveals common mechanisms for host cell interaction among amoeba-associated bacteria.</title>
        <authorList>
            <person name="Schmitz-Esser S."/>
            <person name="Tischler P."/>
            <person name="Arnold R."/>
            <person name="Montanaro J."/>
            <person name="Wagner M."/>
            <person name="Rattei T."/>
            <person name="Horn M."/>
        </authorList>
    </citation>
    <scope>NUCLEOTIDE SEQUENCE [LARGE SCALE GENOMIC DNA]</scope>
    <source>
        <strain evidence="2 3">5a2</strain>
    </source>
</reference>
<evidence type="ECO:0000313" key="3">
    <source>
        <dbReference type="Proteomes" id="UP000001227"/>
    </source>
</evidence>
<dbReference type="HOGENOM" id="CLU_1912647_0_0_10"/>
<proteinExistence type="predicted"/>
<dbReference type="EMBL" id="CP001102">
    <property type="protein sequence ID" value="ACE06456.1"/>
    <property type="molecule type" value="Genomic_DNA"/>
</dbReference>
<feature type="compositionally biased region" description="Polar residues" evidence="1">
    <location>
        <begin position="38"/>
        <end position="51"/>
    </location>
</feature>
<keyword evidence="3" id="KW-1185">Reference proteome</keyword>